<dbReference type="GeneID" id="100908825"/>
<keyword evidence="3" id="KW-1185">Reference proteome</keyword>
<dbReference type="GO" id="GO:0071897">
    <property type="term" value="P:DNA biosynthetic process"/>
    <property type="evidence" value="ECO:0007669"/>
    <property type="project" value="UniProtKB-ARBA"/>
</dbReference>
<dbReference type="InterPro" id="IPR005312">
    <property type="entry name" value="DUF1759"/>
</dbReference>
<dbReference type="Gene3D" id="3.10.10.10">
    <property type="entry name" value="HIV Type 1 Reverse Transcriptase, subunit A, domain 1"/>
    <property type="match status" value="1"/>
</dbReference>
<dbReference type="PROSITE" id="PS50994">
    <property type="entry name" value="INTEGRASE"/>
    <property type="match status" value="1"/>
</dbReference>
<dbReference type="GO" id="GO:0015074">
    <property type="term" value="P:DNA integration"/>
    <property type="evidence" value="ECO:0007669"/>
    <property type="project" value="InterPro"/>
</dbReference>
<dbReference type="Gene3D" id="3.30.420.10">
    <property type="entry name" value="Ribonuclease H-like superfamily/Ribonuclease H"/>
    <property type="match status" value="1"/>
</dbReference>
<dbReference type="InterPro" id="IPR043502">
    <property type="entry name" value="DNA/RNA_pol_sf"/>
</dbReference>
<dbReference type="SUPFAM" id="SSF53098">
    <property type="entry name" value="Ribonuclease H-like"/>
    <property type="match status" value="1"/>
</dbReference>
<feature type="non-terminal residue" evidence="4">
    <location>
        <position position="1648"/>
    </location>
</feature>
<organism evidence="3 4">
    <name type="scientific">Galendromus occidentalis</name>
    <name type="common">western predatory mite</name>
    <dbReference type="NCBI Taxonomy" id="34638"/>
    <lineage>
        <taxon>Eukaryota</taxon>
        <taxon>Metazoa</taxon>
        <taxon>Ecdysozoa</taxon>
        <taxon>Arthropoda</taxon>
        <taxon>Chelicerata</taxon>
        <taxon>Arachnida</taxon>
        <taxon>Acari</taxon>
        <taxon>Parasitiformes</taxon>
        <taxon>Mesostigmata</taxon>
        <taxon>Gamasina</taxon>
        <taxon>Phytoseioidea</taxon>
        <taxon>Phytoseiidae</taxon>
        <taxon>Typhlodrominae</taxon>
        <taxon>Galendromus</taxon>
    </lineage>
</organism>
<dbReference type="Proteomes" id="UP000694867">
    <property type="component" value="Unplaced"/>
</dbReference>
<feature type="compositionally biased region" description="Polar residues" evidence="1">
    <location>
        <begin position="160"/>
        <end position="169"/>
    </location>
</feature>
<evidence type="ECO:0000313" key="4">
    <source>
        <dbReference type="RefSeq" id="XP_003740579.1"/>
    </source>
</evidence>
<sequence>KACTFYNENSDKRDSLDQVDDYRETLNGLLTEWLSASRTQVRQPQRPNSQSYFENFILIEEQIRCSLRYLRNLGQYLVNCLSPHTVDSSFDQSTRGSDPTREPPRAPLSAPQWRASTQIEEQARAPAESGEFTSMSTPFVSHIAQLPPPAEESPSLPQALQPSNASGAQQPLRAPEAQRPPEHPMTTATQSGSSQAENPDNYLPKLSKNFKLPKFNGDPKQFRKFMDMFNAFVHERQIPTLQKILLLHDALTGRAYHSVRHFSLNAESYEPMKQMLQELFGQTNMAEDSHLRELERILSSKGEISYDKLPNFVNSISNTYWHSSLSGNHTCQAPLTFEERQERMLAARACFKCLKLNHDAKHCREGPKTECRYCNASHYAIICPKAFKNQNGKPPRSVSTNINLDTLGNSIFLWTALAWAEAGNTRIPCRILIDPGSQATHITRNLVEKLKSKPVAHTDLTMATAGGQVTNIYNCGIHEITLRSRHQENLAVRLRAIELDCVSRSEFPVMEHAPELTPAADSLPEHGDGLVDDLLGQDHFTKINFADPQSFDDTFAFNSIFGYVFGGSQRASTFKSPLTRFCGFDTIQPASILPTNQNEQLVIPESDPPKDKPNEKAAQTMKDLQFLWQSEDVGFEDDLRDESQEEEDSLNKALIDHFRKTTFRDENGRYVLKLPFKSNIRSLGDNQNLARSRLHSFLEKLKKDPIKLKAVDEEIKGYLEAGFAEKAQPKKAGQLSHYLPIQAVFKAKPDSPLGTKTRVVKDASARRTNEAGLNDVLHCGINLLPEITKVLLKFRQYKYAFTADIEKAFLQFRIADSDKNFLRFLWPLGINDNSSARIQEFYTARLDFGLICSPFLHCQGIRFHLESAMRDNPNDAPFLEEIMNHFYMDDIISGGSTIKEVKHRIKLLSDIFTEGHFPLKKWSTNSLEIGSLIKKISPIKDPEITTGQTNAKVLGITWNQVQDYITAPTSEALKELSEGSPSKRKLLRALAQIFDPLGIITPITINSKTLFQDLWKLKLGWDDPLQGNPLERFTAFRELVGQAELLNIPRQMLSPDTHSKRKLFIFSDASLHAHGMVAYLRGENADQKPKISFVLSKAKVAPVKPSTIHRLELLGALLAARMTKKIIDWVDFRIDGVELFCDNSAVLGWVSSNPDKWKPYVANRIRKIRHLVGDTEWHYVRSEENPADILSRGADISKRSIADLWFNGPQWLRLANSELERKMEFDRAARPRRNNESRDEIRHEMKNGIVSLLNASSENPKQRIFFEGSFSCWLKAIRFWAFMLRLKEKASAARLRIQTNSRCTARAKGKLNTIDAAEMTSARLSLIKLIQQESFPEGVSSDNTRVRPKSLLYQYNPFKDDDGILRCRSRLEFAPDLSQEQKFPIILPADCNLSRLIIRYIHEKKCLHFGGISNLLHILREEFLIIHARKLARQVISSCATCKIFHGQAASLPMAPLPAFRLETAPPFHHTGCDFAGPIKYKNDSGKRAKSYILLFVCAVTRAIHLELTTDMSTSEVLGALQKFVNRYPSVTTITSDNGLSFQRTAKELKLLYEHIIDGEIKKWLADKFIRWNFITPNAPSHGGFYERLVQSVKRPLRKVLGTSVPHFRDLEVILSNIELMINKRPITTVASGLDSTEALSPMDLLHG</sequence>
<feature type="domain" description="Integrase catalytic" evidence="2">
    <location>
        <begin position="1462"/>
        <end position="1648"/>
    </location>
</feature>
<dbReference type="InterPro" id="IPR043128">
    <property type="entry name" value="Rev_trsase/Diguanyl_cyclase"/>
</dbReference>
<dbReference type="InterPro" id="IPR001584">
    <property type="entry name" value="Integrase_cat-core"/>
</dbReference>
<dbReference type="GO" id="GO:0003676">
    <property type="term" value="F:nucleic acid binding"/>
    <property type="evidence" value="ECO:0007669"/>
    <property type="project" value="InterPro"/>
</dbReference>
<dbReference type="KEGG" id="goe:100908825"/>
<reference evidence="4" key="1">
    <citation type="submission" date="2025-08" db="UniProtKB">
        <authorList>
            <consortium name="RefSeq"/>
        </authorList>
    </citation>
    <scope>IDENTIFICATION</scope>
</reference>
<feature type="compositionally biased region" description="Polar residues" evidence="1">
    <location>
        <begin position="186"/>
        <end position="198"/>
    </location>
</feature>
<dbReference type="Gene3D" id="3.30.70.270">
    <property type="match status" value="1"/>
</dbReference>
<accession>A0AAJ6VWG6</accession>
<gene>
    <name evidence="4" type="primary">LOC100908825</name>
</gene>
<dbReference type="Pfam" id="PF03564">
    <property type="entry name" value="DUF1759"/>
    <property type="match status" value="1"/>
</dbReference>
<dbReference type="InterPro" id="IPR036397">
    <property type="entry name" value="RNaseH_sf"/>
</dbReference>
<name>A0AAJ6VWG6_9ACAR</name>
<dbReference type="SUPFAM" id="SSF56672">
    <property type="entry name" value="DNA/RNA polymerases"/>
    <property type="match status" value="1"/>
</dbReference>
<dbReference type="RefSeq" id="XP_003740579.1">
    <property type="nucleotide sequence ID" value="XM_003740531.1"/>
</dbReference>
<dbReference type="PANTHER" id="PTHR47331">
    <property type="entry name" value="PHD-TYPE DOMAIN-CONTAINING PROTEIN"/>
    <property type="match status" value="1"/>
</dbReference>
<protein>
    <submittedName>
        <fullName evidence="4">Uncharacterized protein LOC100908825</fullName>
    </submittedName>
</protein>
<evidence type="ECO:0000256" key="1">
    <source>
        <dbReference type="SAM" id="MobiDB-lite"/>
    </source>
</evidence>
<feature type="compositionally biased region" description="Polar residues" evidence="1">
    <location>
        <begin position="87"/>
        <end position="97"/>
    </location>
</feature>
<feature type="non-terminal residue" evidence="4">
    <location>
        <position position="1"/>
    </location>
</feature>
<evidence type="ECO:0000313" key="3">
    <source>
        <dbReference type="Proteomes" id="UP000694867"/>
    </source>
</evidence>
<dbReference type="InterPro" id="IPR008042">
    <property type="entry name" value="Retrotrans_Pao"/>
</dbReference>
<feature type="region of interest" description="Disordered" evidence="1">
    <location>
        <begin position="87"/>
        <end position="213"/>
    </location>
</feature>
<dbReference type="PANTHER" id="PTHR47331:SF1">
    <property type="entry name" value="GAG-LIKE PROTEIN"/>
    <property type="match status" value="1"/>
</dbReference>
<proteinExistence type="predicted"/>
<dbReference type="GO" id="GO:0042575">
    <property type="term" value="C:DNA polymerase complex"/>
    <property type="evidence" value="ECO:0007669"/>
    <property type="project" value="UniProtKB-ARBA"/>
</dbReference>
<dbReference type="InterPro" id="IPR012337">
    <property type="entry name" value="RNaseH-like_sf"/>
</dbReference>
<dbReference type="Pfam" id="PF05380">
    <property type="entry name" value="Peptidase_A17"/>
    <property type="match status" value="1"/>
</dbReference>
<evidence type="ECO:0000259" key="2">
    <source>
        <dbReference type="PROSITE" id="PS50994"/>
    </source>
</evidence>